<dbReference type="EC" id="3.2.2.6" evidence="1"/>
<dbReference type="Pfam" id="PF01582">
    <property type="entry name" value="TIR"/>
    <property type="match status" value="1"/>
</dbReference>
<dbReference type="Pfam" id="PF23282">
    <property type="entry name" value="WHD_ROQ1"/>
    <property type="match status" value="1"/>
</dbReference>
<dbReference type="SUPFAM" id="SSF52540">
    <property type="entry name" value="P-loop containing nucleoside triphosphate hydrolases"/>
    <property type="match status" value="1"/>
</dbReference>
<dbReference type="Gene3D" id="1.10.8.430">
    <property type="entry name" value="Helical domain of apoptotic protease-activating factors"/>
    <property type="match status" value="1"/>
</dbReference>
<evidence type="ECO:0000313" key="9">
    <source>
        <dbReference type="EMBL" id="JAU63046.1"/>
    </source>
</evidence>
<dbReference type="EMBL" id="GEVL01014295">
    <property type="protein sequence ID" value="JAU63046.1"/>
    <property type="molecule type" value="Transcribed_RNA"/>
</dbReference>
<dbReference type="SMART" id="SM00255">
    <property type="entry name" value="TIR"/>
    <property type="match status" value="1"/>
</dbReference>
<evidence type="ECO:0000259" key="8">
    <source>
        <dbReference type="PROSITE" id="PS50104"/>
    </source>
</evidence>
<proteinExistence type="predicted"/>
<dbReference type="Gene3D" id="3.40.50.300">
    <property type="entry name" value="P-loop containing nucleotide triphosphate hydrolases"/>
    <property type="match status" value="1"/>
</dbReference>
<evidence type="ECO:0000256" key="7">
    <source>
        <dbReference type="ARBA" id="ARBA00047304"/>
    </source>
</evidence>
<dbReference type="Pfam" id="PF00931">
    <property type="entry name" value="NB-ARC"/>
    <property type="match status" value="1"/>
</dbReference>
<dbReference type="GO" id="GO:0006952">
    <property type="term" value="P:defense response"/>
    <property type="evidence" value="ECO:0007669"/>
    <property type="project" value="UniProtKB-KW"/>
</dbReference>
<dbReference type="Gene3D" id="3.40.50.10140">
    <property type="entry name" value="Toll/interleukin-1 receptor homology (TIR) domain"/>
    <property type="match status" value="1"/>
</dbReference>
<dbReference type="PROSITE" id="PS50104">
    <property type="entry name" value="TIR"/>
    <property type="match status" value="1"/>
</dbReference>
<evidence type="ECO:0000256" key="4">
    <source>
        <dbReference type="ARBA" id="ARBA00022801"/>
    </source>
</evidence>
<evidence type="ECO:0000256" key="5">
    <source>
        <dbReference type="ARBA" id="ARBA00022821"/>
    </source>
</evidence>
<dbReference type="AlphaFoldDB" id="A0A1J3H4W7"/>
<dbReference type="InterPro" id="IPR000157">
    <property type="entry name" value="TIR_dom"/>
</dbReference>
<dbReference type="SUPFAM" id="SSF52200">
    <property type="entry name" value="Toll/Interleukin receptor TIR domain"/>
    <property type="match status" value="1"/>
</dbReference>
<dbReference type="InterPro" id="IPR058192">
    <property type="entry name" value="WHD_ROQ1-like"/>
</dbReference>
<dbReference type="PANTHER" id="PTHR11017:SF574">
    <property type="entry name" value="ADP-RIBOSYL CYCLASE_CYCLIC ADP-RIBOSE HYDROLASE"/>
    <property type="match status" value="1"/>
</dbReference>
<reference evidence="9" key="1">
    <citation type="submission" date="2016-07" db="EMBL/GenBank/DDBJ databases">
        <title>De novo transcriptome assembly of four accessions of the metal hyperaccumulator plant Noccaea caerulescens.</title>
        <authorList>
            <person name="Blande D."/>
            <person name="Halimaa P."/>
            <person name="Tervahauta A.I."/>
            <person name="Aarts M.G."/>
            <person name="Karenlampi S.O."/>
        </authorList>
    </citation>
    <scope>NUCLEOTIDE SEQUENCE</scope>
</reference>
<evidence type="ECO:0000256" key="2">
    <source>
        <dbReference type="ARBA" id="ARBA00022614"/>
    </source>
</evidence>
<dbReference type="FunFam" id="3.40.50.300:FF:001002">
    <property type="entry name" value="Disease resistance protein (TIR-NBS-LRR class)"/>
    <property type="match status" value="1"/>
</dbReference>
<evidence type="ECO:0000256" key="6">
    <source>
        <dbReference type="ARBA" id="ARBA00023027"/>
    </source>
</evidence>
<keyword evidence="4" id="KW-0378">Hydrolase</keyword>
<gene>
    <name evidence="9" type="ORF">LE_TR20577_c1_g1_i1_g.65851</name>
</gene>
<dbReference type="SUPFAM" id="SSF46785">
    <property type="entry name" value="Winged helix' DNA-binding domain"/>
    <property type="match status" value="1"/>
</dbReference>
<dbReference type="GO" id="GO:0061809">
    <property type="term" value="F:NAD+ nucleosidase activity, cyclic ADP-ribose generating"/>
    <property type="evidence" value="ECO:0007669"/>
    <property type="project" value="UniProtKB-EC"/>
</dbReference>
<dbReference type="InterPro" id="IPR002182">
    <property type="entry name" value="NB-ARC"/>
</dbReference>
<dbReference type="InterPro" id="IPR042197">
    <property type="entry name" value="Apaf_helical"/>
</dbReference>
<dbReference type="PRINTS" id="PR00364">
    <property type="entry name" value="DISEASERSIST"/>
</dbReference>
<dbReference type="InterPro" id="IPR044974">
    <property type="entry name" value="Disease_R_plants"/>
</dbReference>
<keyword evidence="5" id="KW-0611">Plant defense</keyword>
<comment type="catalytic activity">
    <reaction evidence="7">
        <text>NAD(+) + H2O = ADP-D-ribose + nicotinamide + H(+)</text>
        <dbReference type="Rhea" id="RHEA:16301"/>
        <dbReference type="ChEBI" id="CHEBI:15377"/>
        <dbReference type="ChEBI" id="CHEBI:15378"/>
        <dbReference type="ChEBI" id="CHEBI:17154"/>
        <dbReference type="ChEBI" id="CHEBI:57540"/>
        <dbReference type="ChEBI" id="CHEBI:57967"/>
        <dbReference type="EC" id="3.2.2.6"/>
    </reaction>
    <physiologicalReaction direction="left-to-right" evidence="7">
        <dbReference type="Rhea" id="RHEA:16302"/>
    </physiologicalReaction>
</comment>
<name>A0A1J3H4W7_NOCCA</name>
<organism evidence="9">
    <name type="scientific">Noccaea caerulescens</name>
    <name type="common">Alpine penny-cress</name>
    <name type="synonym">Thlaspi caerulescens</name>
    <dbReference type="NCBI Taxonomy" id="107243"/>
    <lineage>
        <taxon>Eukaryota</taxon>
        <taxon>Viridiplantae</taxon>
        <taxon>Streptophyta</taxon>
        <taxon>Embryophyta</taxon>
        <taxon>Tracheophyta</taxon>
        <taxon>Spermatophyta</taxon>
        <taxon>Magnoliopsida</taxon>
        <taxon>eudicotyledons</taxon>
        <taxon>Gunneridae</taxon>
        <taxon>Pentapetalae</taxon>
        <taxon>rosids</taxon>
        <taxon>malvids</taxon>
        <taxon>Brassicales</taxon>
        <taxon>Brassicaceae</taxon>
        <taxon>Coluteocarpeae</taxon>
        <taxon>Noccaea</taxon>
    </lineage>
</organism>
<dbReference type="InterPro" id="IPR035897">
    <property type="entry name" value="Toll_tir_struct_dom_sf"/>
</dbReference>
<evidence type="ECO:0000256" key="1">
    <source>
        <dbReference type="ARBA" id="ARBA00011982"/>
    </source>
</evidence>
<evidence type="ECO:0000256" key="3">
    <source>
        <dbReference type="ARBA" id="ARBA00022737"/>
    </source>
</evidence>
<dbReference type="GO" id="GO:0043531">
    <property type="term" value="F:ADP binding"/>
    <property type="evidence" value="ECO:0007669"/>
    <property type="project" value="InterPro"/>
</dbReference>
<accession>A0A1J3H4W7</accession>
<keyword evidence="6" id="KW-0520">NAD</keyword>
<dbReference type="FunFam" id="3.40.50.10140:FF:000007">
    <property type="entry name" value="Disease resistance protein (TIR-NBS-LRR class)"/>
    <property type="match status" value="1"/>
</dbReference>
<dbReference type="GO" id="GO:0007165">
    <property type="term" value="P:signal transduction"/>
    <property type="evidence" value="ECO:0007669"/>
    <property type="project" value="InterPro"/>
</dbReference>
<dbReference type="PANTHER" id="PTHR11017">
    <property type="entry name" value="LEUCINE-RICH REPEAT-CONTAINING PROTEIN"/>
    <property type="match status" value="1"/>
</dbReference>
<dbReference type="FunFam" id="1.10.8.430:FF:000002">
    <property type="entry name" value="Disease resistance protein (TIR-NBS-LRR class)"/>
    <property type="match status" value="1"/>
</dbReference>
<keyword evidence="2" id="KW-0433">Leucine-rich repeat</keyword>
<keyword evidence="3" id="KW-0677">Repeat</keyword>
<dbReference type="InterPro" id="IPR036390">
    <property type="entry name" value="WH_DNA-bd_sf"/>
</dbReference>
<dbReference type="InterPro" id="IPR027417">
    <property type="entry name" value="P-loop_NTPase"/>
</dbReference>
<protein>
    <recommendedName>
        <fullName evidence="1">ADP-ribosyl cyclase/cyclic ADP-ribose hydrolase</fullName>
        <ecNumber evidence="1">3.2.2.6</ecNumber>
    </recommendedName>
</protein>
<sequence>MDLLPPHSSSAVWKGDVFVSFRGEDVRKAFVSHLFCELDRMGINAFRDDLDLERGKSISPELEDAIKGSRFAIVVVSRNYAASRWCLDELLKIIKCKDTINQTVIPIFYEVDPSDVRRQTGTFGEDVESHSDKEKVKKWKEALTKLAAISGEDSQTWRDESKLIKKIVKDISDQLVSTSWDDSEELIGMSSHMDFLQSMMSIEKEDIRMVGIWGMGGVGKTTIAKYLYNQLSCQFQAHCFMENVKEVCNRYGVRRLQEEFLCRMFGERDKEAWGSVSCSSMIKERFKHKRVLIVLDDVDRSEQLNELVKETDWFGPGSRIIVTTRDRHLLVSHGIALVYKVKCLPKKEALQLFSHYAFRGEIITPSGFREVSAQAINYASGLPLALRVLGSFLYRRSQSEWESTLARLETYPHSDIMEVLRVSYDGLDEQEKAIFLYISCFYNMKHVDYVTRLLSICGYAAEIGITVLTEKSLIVISNGCIKMHDLLEQMGRELVRQQAVTKPSDRLFLWESQDICDLLSENSGTQLVEGMSLNLSEFPEDFC</sequence>
<feature type="domain" description="TIR" evidence="8">
    <location>
        <begin position="13"/>
        <end position="175"/>
    </location>
</feature>